<protein>
    <submittedName>
        <fullName evidence="5">Polysaccharide deacetylase family protein</fullName>
    </submittedName>
</protein>
<dbReference type="CDD" id="cd10917">
    <property type="entry name" value="CE4_NodB_like_6s_7s"/>
    <property type="match status" value="1"/>
</dbReference>
<keyword evidence="6" id="KW-1185">Reference proteome</keyword>
<dbReference type="GO" id="GO:0046872">
    <property type="term" value="F:metal ion binding"/>
    <property type="evidence" value="ECO:0007669"/>
    <property type="project" value="UniProtKB-KW"/>
</dbReference>
<evidence type="ECO:0000313" key="6">
    <source>
        <dbReference type="Proteomes" id="UP000295636"/>
    </source>
</evidence>
<dbReference type="InterPro" id="IPR011330">
    <property type="entry name" value="Glyco_hydro/deAcase_b/a-brl"/>
</dbReference>
<keyword evidence="1" id="KW-0479">Metal-binding</keyword>
<dbReference type="GO" id="GO:0016810">
    <property type="term" value="F:hydrolase activity, acting on carbon-nitrogen (but not peptide) bonds"/>
    <property type="evidence" value="ECO:0007669"/>
    <property type="project" value="InterPro"/>
</dbReference>
<organism evidence="5 6">
    <name type="scientific">Paenibacillus piri</name>
    <dbReference type="NCBI Taxonomy" id="2547395"/>
    <lineage>
        <taxon>Bacteria</taxon>
        <taxon>Bacillati</taxon>
        <taxon>Bacillota</taxon>
        <taxon>Bacilli</taxon>
        <taxon>Bacillales</taxon>
        <taxon>Paenibacillaceae</taxon>
        <taxon>Paenibacillus</taxon>
    </lineage>
</organism>
<dbReference type="PANTHER" id="PTHR10587">
    <property type="entry name" value="GLYCOSYL TRANSFERASE-RELATED"/>
    <property type="match status" value="1"/>
</dbReference>
<sequence length="281" mass="30927">MTTACAGNSSRQLKQQSLPQHGQPPSMERKSGEPPVQITEPAKTPKLSAGRESVQRENRPLSLADLHHKYESTFLFNGPSGQRKAALTFDDVPDTEYTPQLLDILKQYGVRATFFTIGNRAEAHPDIVKRMVDEGHAIGSHSYSHPNLPRVSDAVFQNEILRTEQALAPLIGYKPRLFRPPYGNISEDQIQWMASLNYHIINWNVDSLDWKGLTADQVSANVLGHVKPGAVILQHGAGGEGEDLIGTVQALPKIIESLTHSGIQLVTVPELFNITEGTKSD</sequence>
<reference evidence="5 6" key="1">
    <citation type="submission" date="2019-03" db="EMBL/GenBank/DDBJ databases">
        <title>This is whole genome sequence of Paenibacillus sp MS74 strain.</title>
        <authorList>
            <person name="Trinh H.N."/>
        </authorList>
    </citation>
    <scope>NUCLEOTIDE SEQUENCE [LARGE SCALE GENOMIC DNA]</scope>
    <source>
        <strain evidence="5 6">MS74</strain>
    </source>
</reference>
<feature type="domain" description="NodB homology" evidence="4">
    <location>
        <begin position="83"/>
        <end position="266"/>
    </location>
</feature>
<dbReference type="SUPFAM" id="SSF88713">
    <property type="entry name" value="Glycoside hydrolase/deacetylase"/>
    <property type="match status" value="1"/>
</dbReference>
<evidence type="ECO:0000256" key="2">
    <source>
        <dbReference type="ARBA" id="ARBA00022801"/>
    </source>
</evidence>
<dbReference type="PANTHER" id="PTHR10587:SF133">
    <property type="entry name" value="CHITIN DEACETYLASE 1-RELATED"/>
    <property type="match status" value="1"/>
</dbReference>
<evidence type="ECO:0000256" key="3">
    <source>
        <dbReference type="SAM" id="MobiDB-lite"/>
    </source>
</evidence>
<dbReference type="Pfam" id="PF01522">
    <property type="entry name" value="Polysacc_deac_1"/>
    <property type="match status" value="1"/>
</dbReference>
<dbReference type="AlphaFoldDB" id="A0A4R5KVS5"/>
<dbReference type="InterPro" id="IPR050248">
    <property type="entry name" value="Polysacc_deacetylase_ArnD"/>
</dbReference>
<comment type="caution">
    <text evidence="5">The sequence shown here is derived from an EMBL/GenBank/DDBJ whole genome shotgun (WGS) entry which is preliminary data.</text>
</comment>
<evidence type="ECO:0000256" key="1">
    <source>
        <dbReference type="ARBA" id="ARBA00022723"/>
    </source>
</evidence>
<feature type="compositionally biased region" description="Polar residues" evidence="3">
    <location>
        <begin position="1"/>
        <end position="20"/>
    </location>
</feature>
<evidence type="ECO:0000313" key="5">
    <source>
        <dbReference type="EMBL" id="TDF99866.1"/>
    </source>
</evidence>
<dbReference type="PROSITE" id="PS51677">
    <property type="entry name" value="NODB"/>
    <property type="match status" value="1"/>
</dbReference>
<keyword evidence="2" id="KW-0378">Hydrolase</keyword>
<feature type="region of interest" description="Disordered" evidence="3">
    <location>
        <begin position="1"/>
        <end position="58"/>
    </location>
</feature>
<dbReference type="OrthoDB" id="2649545at2"/>
<evidence type="ECO:0000259" key="4">
    <source>
        <dbReference type="PROSITE" id="PS51677"/>
    </source>
</evidence>
<accession>A0A4R5KVS5</accession>
<dbReference type="InterPro" id="IPR002509">
    <property type="entry name" value="NODB_dom"/>
</dbReference>
<proteinExistence type="predicted"/>
<name>A0A4R5KVS5_9BACL</name>
<dbReference type="GO" id="GO:0016020">
    <property type="term" value="C:membrane"/>
    <property type="evidence" value="ECO:0007669"/>
    <property type="project" value="TreeGrafter"/>
</dbReference>
<dbReference type="Gene3D" id="3.20.20.370">
    <property type="entry name" value="Glycoside hydrolase/deacetylase"/>
    <property type="match status" value="1"/>
</dbReference>
<dbReference type="EMBL" id="SMRT01000002">
    <property type="protein sequence ID" value="TDF99866.1"/>
    <property type="molecule type" value="Genomic_DNA"/>
</dbReference>
<gene>
    <name evidence="5" type="ORF">E1757_07690</name>
</gene>
<dbReference type="GO" id="GO:0005975">
    <property type="term" value="P:carbohydrate metabolic process"/>
    <property type="evidence" value="ECO:0007669"/>
    <property type="project" value="InterPro"/>
</dbReference>
<dbReference type="Proteomes" id="UP000295636">
    <property type="component" value="Unassembled WGS sequence"/>
</dbReference>